<protein>
    <submittedName>
        <fullName evidence="10">FUSC family protein</fullName>
    </submittedName>
</protein>
<comment type="similarity">
    <text evidence="6">Belongs to the YccS/YhfK family.</text>
</comment>
<comment type="caution">
    <text evidence="10">The sequence shown here is derived from an EMBL/GenBank/DDBJ whole genome shotgun (WGS) entry which is preliminary data.</text>
</comment>
<feature type="transmembrane region" description="Helical" evidence="7">
    <location>
        <begin position="529"/>
        <end position="546"/>
    </location>
</feature>
<dbReference type="PANTHER" id="PTHR30509">
    <property type="entry name" value="P-HYDROXYBENZOIC ACID EFFLUX PUMP SUBUNIT-RELATED"/>
    <property type="match status" value="1"/>
</dbReference>
<dbReference type="Pfam" id="PF13515">
    <property type="entry name" value="FUSC_2"/>
    <property type="match status" value="1"/>
</dbReference>
<feature type="domain" description="Integral membrane protein YccS N-terminal" evidence="8">
    <location>
        <begin position="74"/>
        <end position="347"/>
    </location>
</feature>
<evidence type="ECO:0000256" key="3">
    <source>
        <dbReference type="ARBA" id="ARBA00022692"/>
    </source>
</evidence>
<dbReference type="RefSeq" id="WP_163652569.1">
    <property type="nucleotide sequence ID" value="NZ_JAAGRN010000003.1"/>
</dbReference>
<evidence type="ECO:0000256" key="2">
    <source>
        <dbReference type="ARBA" id="ARBA00022475"/>
    </source>
</evidence>
<gene>
    <name evidence="10" type="ORF">G3I67_06015</name>
</gene>
<feature type="transmembrane region" description="Helical" evidence="7">
    <location>
        <begin position="403"/>
        <end position="421"/>
    </location>
</feature>
<organism evidence="10">
    <name type="scientific">Sheuella amnicola</name>
    <dbReference type="NCBI Taxonomy" id="2707330"/>
    <lineage>
        <taxon>Bacteria</taxon>
        <taxon>Pseudomonadati</taxon>
        <taxon>Pseudomonadota</taxon>
        <taxon>Betaproteobacteria</taxon>
        <taxon>Burkholderiales</taxon>
        <taxon>Alcaligenaceae</taxon>
        <taxon>Sheuella</taxon>
    </lineage>
</organism>
<feature type="transmembrane region" description="Helical" evidence="7">
    <location>
        <begin position="69"/>
        <end position="87"/>
    </location>
</feature>
<evidence type="ECO:0000259" key="9">
    <source>
        <dbReference type="Pfam" id="PF13515"/>
    </source>
</evidence>
<dbReference type="PANTHER" id="PTHR30509:SF9">
    <property type="entry name" value="MULTIDRUG RESISTANCE PROTEIN MDTO"/>
    <property type="match status" value="1"/>
</dbReference>
<evidence type="ECO:0000259" key="8">
    <source>
        <dbReference type="Pfam" id="PF12805"/>
    </source>
</evidence>
<evidence type="ECO:0000256" key="7">
    <source>
        <dbReference type="SAM" id="Phobius"/>
    </source>
</evidence>
<dbReference type="InterPro" id="IPR049453">
    <property type="entry name" value="Memb_transporter_dom"/>
</dbReference>
<accession>A0A6B2R5Z6</accession>
<feature type="transmembrane region" description="Helical" evidence="7">
    <location>
        <begin position="28"/>
        <end position="57"/>
    </location>
</feature>
<feature type="transmembrane region" description="Helical" evidence="7">
    <location>
        <begin position="118"/>
        <end position="134"/>
    </location>
</feature>
<keyword evidence="3 7" id="KW-0812">Transmembrane</keyword>
<dbReference type="GO" id="GO:0005886">
    <property type="term" value="C:plasma membrane"/>
    <property type="evidence" value="ECO:0007669"/>
    <property type="project" value="UniProtKB-SubCell"/>
</dbReference>
<sequence>MNFSVSQLQRFIYSHHFYSGVRRAAGTLLPILVLGGIFGMYATGLVATFGALCVAFIDQPGPHEHRIREMFGGALLGAITVAITGLASSHPLLIWLAVIGQCFWFSMLSVYGKKGGQIGFACLLLMTVTMHSPLSYDEVWVHTLTSFGGGLFYTLFSYSISRLMIMREKEQALSVALFATADYIARRADMYNLNIDLDQGYQKLIVCQSDMTEKHQAARDMVLRGLTRSHTQKNSRRIMLWNLFVEMIAILDTLVATRTDYALLRPTLAKSDALVFMRDALYKMSLDLEHIALAVSREKPVLHRSSVKAELRALEYEIELMHKTDFPTREPDVYRLCVEILRRLRNTARTIDRMVETTHDSSKAKPLHAIEVNNSLGHFLSRNQFRIGMLTSNLRLDSPFCRYALRVALAAGVAMVLSNMIPALARQGYWILLTVLIIMKPGFALTRQRNAWRLIGTLIGCAAAFAVLFSVHHETALFILMLVATIIGGSLLQINYMAASAFNTTAVLLAFHFLDPAATTVIGDRAVDTLIGSLVCFACSYFLPWWEAQYMPSLAKAAISANRTYLQAGLNYLAVLDQSGHNHQSPEVKHADLLWRLGRRNVHVAFSNFAEAFYRMMLEPKSRQKHVPAFNSLLIQNHMLASQIAAVMNILFTMTKPPEDLIAHMEELVSVLTVKQKFEMGNLTTEVGIPPLPPSITNNQYPDLLYPVKQLQRSVQGLYEDIRIIKSDQSQNGLSANSQAVAV</sequence>
<feature type="transmembrane region" description="Helical" evidence="7">
    <location>
        <begin position="140"/>
        <end position="160"/>
    </location>
</feature>
<feature type="transmembrane region" description="Helical" evidence="7">
    <location>
        <begin position="427"/>
        <end position="445"/>
    </location>
</feature>
<feature type="transmembrane region" description="Helical" evidence="7">
    <location>
        <begin position="93"/>
        <end position="111"/>
    </location>
</feature>
<name>A0A6B2R5Z6_9BURK</name>
<evidence type="ECO:0000256" key="4">
    <source>
        <dbReference type="ARBA" id="ARBA00022989"/>
    </source>
</evidence>
<feature type="transmembrane region" description="Helical" evidence="7">
    <location>
        <begin position="477"/>
        <end position="498"/>
    </location>
</feature>
<keyword evidence="5 7" id="KW-0472">Membrane</keyword>
<proteinExistence type="inferred from homology"/>
<evidence type="ECO:0000256" key="5">
    <source>
        <dbReference type="ARBA" id="ARBA00023136"/>
    </source>
</evidence>
<dbReference type="EMBL" id="JAAGRN010000003">
    <property type="protein sequence ID" value="NDY82785.1"/>
    <property type="molecule type" value="Genomic_DNA"/>
</dbReference>
<comment type="subcellular location">
    <subcellularLocation>
        <location evidence="1">Cell membrane</location>
        <topology evidence="1">Multi-pass membrane protein</topology>
    </subcellularLocation>
</comment>
<evidence type="ECO:0000256" key="6">
    <source>
        <dbReference type="ARBA" id="ARBA00043993"/>
    </source>
</evidence>
<reference evidence="10" key="1">
    <citation type="submission" date="2020-02" db="EMBL/GenBank/DDBJ databases">
        <authorList>
            <person name="Chen W.-M."/>
        </authorList>
    </citation>
    <scope>NUCLEOTIDE SEQUENCE</scope>
    <source>
        <strain evidence="10">NBD-18</strain>
    </source>
</reference>
<dbReference type="AlphaFoldDB" id="A0A6B2R5Z6"/>
<evidence type="ECO:0000313" key="10">
    <source>
        <dbReference type="EMBL" id="NDY82785.1"/>
    </source>
</evidence>
<dbReference type="InterPro" id="IPR032692">
    <property type="entry name" value="YccS_N"/>
</dbReference>
<evidence type="ECO:0000256" key="1">
    <source>
        <dbReference type="ARBA" id="ARBA00004651"/>
    </source>
</evidence>
<dbReference type="Pfam" id="PF12805">
    <property type="entry name" value="FUSC-like"/>
    <property type="match status" value="1"/>
</dbReference>
<feature type="domain" description="Integral membrane bound transporter" evidence="9">
    <location>
        <begin position="419"/>
        <end position="538"/>
    </location>
</feature>
<feature type="transmembrane region" description="Helical" evidence="7">
    <location>
        <begin position="452"/>
        <end position="471"/>
    </location>
</feature>
<keyword evidence="2" id="KW-1003">Cell membrane</keyword>
<keyword evidence="4 7" id="KW-1133">Transmembrane helix</keyword>